<evidence type="ECO:0000259" key="3">
    <source>
        <dbReference type="Pfam" id="PF04082"/>
    </source>
</evidence>
<dbReference type="Proteomes" id="UP000053647">
    <property type="component" value="Unassembled WGS sequence"/>
</dbReference>
<dbReference type="CDD" id="cd12148">
    <property type="entry name" value="fungal_TF_MHR"/>
    <property type="match status" value="1"/>
</dbReference>
<dbReference type="GO" id="GO:0008270">
    <property type="term" value="F:zinc ion binding"/>
    <property type="evidence" value="ECO:0007669"/>
    <property type="project" value="InterPro"/>
</dbReference>
<dbReference type="Pfam" id="PF04082">
    <property type="entry name" value="Fungal_trans"/>
    <property type="match status" value="1"/>
</dbReference>
<dbReference type="AlphaFoldDB" id="A0A0C9U001"/>
<feature type="region of interest" description="Disordered" evidence="2">
    <location>
        <begin position="41"/>
        <end position="63"/>
    </location>
</feature>
<name>A0A0C9U001_PAXIN</name>
<dbReference type="EMBL" id="KN819355">
    <property type="protein sequence ID" value="KIJ13117.1"/>
    <property type="molecule type" value="Genomic_DNA"/>
</dbReference>
<sequence>MRAPLLQTFASIRSLRLQATHATTSAMATYMLSPEGDYNEADNPSLVLPENKKRRSHPSPPAQSLMITTYQGDGSRMPGNRCLNCIAYNLDCTYLEAAKKRGPPKGFVCRESRELTGEDGEASAKDTDFTQELGGTKLEREMWQRASRLSSHVMNAPSPSANTIISNNDELVPSDDEDVVTISLSNSLKNLNLDAAQPRFYGKASGITLIQKAIETRKEYVGEKPPGSFLDDDTQDRYPWEGLRKNVRETNYVFPEEDLGSTLVDIYFVYINSLMPLLHRPSFEHRIRVGDHLDNSFFSAVYLLDVGAHRRKAYNSKPSADGELWKRAFWVLVTLDRQMSSSLGRPCAIQDEEYVDLGFWQHLSYRIFDSFDLDLPIECNDEYWDHLDPEQAFKQPLDKPSMISFFTNYLKLNHILAFALRTIYSINKSKIHLGFVGQQWEEHIVAEHDSALNEWIDAVHASHSSALYTNYYLIQIYIHRPFIPYPGKPSLISFPSLAICTNAARSCSHFIDVYKRCSRASFMSPFLQNPAFAAGIVLAFNIWRGKQSGFSIDPEKEMADVGKCMSVLKRLEKRWHVARQFWGILHDLATVGDFPLPESSPQGGTKRVRDSESPPPWRDHSPSTPPEGPPDRRLTPRCVQPSCPDRATGSDVCEGCDVFVL</sequence>
<proteinExistence type="predicted"/>
<organism evidence="4 5">
    <name type="scientific">Paxillus involutus ATCC 200175</name>
    <dbReference type="NCBI Taxonomy" id="664439"/>
    <lineage>
        <taxon>Eukaryota</taxon>
        <taxon>Fungi</taxon>
        <taxon>Dikarya</taxon>
        <taxon>Basidiomycota</taxon>
        <taxon>Agaricomycotina</taxon>
        <taxon>Agaricomycetes</taxon>
        <taxon>Agaricomycetidae</taxon>
        <taxon>Boletales</taxon>
        <taxon>Paxilineae</taxon>
        <taxon>Paxillaceae</taxon>
        <taxon>Paxillus</taxon>
    </lineage>
</organism>
<evidence type="ECO:0000313" key="4">
    <source>
        <dbReference type="EMBL" id="KIJ13117.1"/>
    </source>
</evidence>
<dbReference type="InterPro" id="IPR007219">
    <property type="entry name" value="XnlR_reg_dom"/>
</dbReference>
<dbReference type="PANTHER" id="PTHR46910:SF38">
    <property type="entry name" value="ZN(2)-C6 FUNGAL-TYPE DOMAIN-CONTAINING PROTEIN"/>
    <property type="match status" value="1"/>
</dbReference>
<protein>
    <submittedName>
        <fullName evidence="4">Unplaced genomic scaffold PAXINscaffold_33, whole genome shotgun sequence</fullName>
    </submittedName>
</protein>
<dbReference type="GO" id="GO:0006351">
    <property type="term" value="P:DNA-templated transcription"/>
    <property type="evidence" value="ECO:0007669"/>
    <property type="project" value="InterPro"/>
</dbReference>
<accession>A0A0C9U001</accession>
<keyword evidence="1" id="KW-0539">Nucleus</keyword>
<evidence type="ECO:0000256" key="2">
    <source>
        <dbReference type="SAM" id="MobiDB-lite"/>
    </source>
</evidence>
<gene>
    <name evidence="4" type="ORF">PAXINDRAFT_14012</name>
</gene>
<evidence type="ECO:0000256" key="1">
    <source>
        <dbReference type="ARBA" id="ARBA00023242"/>
    </source>
</evidence>
<keyword evidence="5" id="KW-1185">Reference proteome</keyword>
<feature type="domain" description="Xylanolytic transcriptional activator regulatory" evidence="3">
    <location>
        <begin position="305"/>
        <end position="456"/>
    </location>
</feature>
<feature type="compositionally biased region" description="Basic and acidic residues" evidence="2">
    <location>
        <begin position="607"/>
        <end position="621"/>
    </location>
</feature>
<dbReference type="OrthoDB" id="4456959at2759"/>
<dbReference type="GO" id="GO:0003700">
    <property type="term" value="F:DNA-binding transcription factor activity"/>
    <property type="evidence" value="ECO:0007669"/>
    <property type="project" value="InterPro"/>
</dbReference>
<dbReference type="InterPro" id="IPR050987">
    <property type="entry name" value="AtrR-like"/>
</dbReference>
<dbReference type="HOGENOM" id="CLU_006019_0_1_1"/>
<dbReference type="GO" id="GO:0003677">
    <property type="term" value="F:DNA binding"/>
    <property type="evidence" value="ECO:0007669"/>
    <property type="project" value="InterPro"/>
</dbReference>
<dbReference type="PANTHER" id="PTHR46910">
    <property type="entry name" value="TRANSCRIPTION FACTOR PDR1"/>
    <property type="match status" value="1"/>
</dbReference>
<reference evidence="5" key="2">
    <citation type="submission" date="2015-01" db="EMBL/GenBank/DDBJ databases">
        <title>Evolutionary Origins and Diversification of the Mycorrhizal Mutualists.</title>
        <authorList>
            <consortium name="DOE Joint Genome Institute"/>
            <consortium name="Mycorrhizal Genomics Consortium"/>
            <person name="Kohler A."/>
            <person name="Kuo A."/>
            <person name="Nagy L.G."/>
            <person name="Floudas D."/>
            <person name="Copeland A."/>
            <person name="Barry K.W."/>
            <person name="Cichocki N."/>
            <person name="Veneault-Fourrey C."/>
            <person name="LaButti K."/>
            <person name="Lindquist E.A."/>
            <person name="Lipzen A."/>
            <person name="Lundell T."/>
            <person name="Morin E."/>
            <person name="Murat C."/>
            <person name="Riley R."/>
            <person name="Ohm R."/>
            <person name="Sun H."/>
            <person name="Tunlid A."/>
            <person name="Henrissat B."/>
            <person name="Grigoriev I.V."/>
            <person name="Hibbett D.S."/>
            <person name="Martin F."/>
        </authorList>
    </citation>
    <scope>NUCLEOTIDE SEQUENCE [LARGE SCALE GENOMIC DNA]</scope>
    <source>
        <strain evidence="5">ATCC 200175</strain>
    </source>
</reference>
<evidence type="ECO:0000313" key="5">
    <source>
        <dbReference type="Proteomes" id="UP000053647"/>
    </source>
</evidence>
<reference evidence="4 5" key="1">
    <citation type="submission" date="2014-06" db="EMBL/GenBank/DDBJ databases">
        <authorList>
            <consortium name="DOE Joint Genome Institute"/>
            <person name="Kuo A."/>
            <person name="Kohler A."/>
            <person name="Nagy L.G."/>
            <person name="Floudas D."/>
            <person name="Copeland A."/>
            <person name="Barry K.W."/>
            <person name="Cichocki N."/>
            <person name="Veneault-Fourrey C."/>
            <person name="LaButti K."/>
            <person name="Lindquist E.A."/>
            <person name="Lipzen A."/>
            <person name="Lundell T."/>
            <person name="Morin E."/>
            <person name="Murat C."/>
            <person name="Sun H."/>
            <person name="Tunlid A."/>
            <person name="Henrissat B."/>
            <person name="Grigoriev I.V."/>
            <person name="Hibbett D.S."/>
            <person name="Martin F."/>
            <person name="Nordberg H.P."/>
            <person name="Cantor M.N."/>
            <person name="Hua S.X."/>
        </authorList>
    </citation>
    <scope>NUCLEOTIDE SEQUENCE [LARGE SCALE GENOMIC DNA]</scope>
    <source>
        <strain evidence="4 5">ATCC 200175</strain>
    </source>
</reference>
<feature type="region of interest" description="Disordered" evidence="2">
    <location>
        <begin position="595"/>
        <end position="649"/>
    </location>
</feature>